<evidence type="ECO:0000313" key="1">
    <source>
        <dbReference type="EMBL" id="TNN75944.1"/>
    </source>
</evidence>
<sequence length="120" mass="13581">MGDDAHNFFNCTVYLDYTLDHWLSWGKVRRVPEARCHLIRSEGTTQTTGPGKLTTQEAWMGKWAMFHKRGNPVPMMENDMSGKGVHWMGSTGQLQTERSLALPESSTPSPMLITLPLQPY</sequence>
<protein>
    <submittedName>
        <fullName evidence="1">Uncharacterized protein</fullName>
    </submittedName>
</protein>
<reference evidence="1 2" key="1">
    <citation type="submission" date="2019-03" db="EMBL/GenBank/DDBJ databases">
        <title>First draft genome of Liparis tanakae, snailfish: a comprehensive survey of snailfish specific genes.</title>
        <authorList>
            <person name="Kim W."/>
            <person name="Song I."/>
            <person name="Jeong J.-H."/>
            <person name="Kim D."/>
            <person name="Kim S."/>
            <person name="Ryu S."/>
            <person name="Song J.Y."/>
            <person name="Lee S.K."/>
        </authorList>
    </citation>
    <scope>NUCLEOTIDE SEQUENCE [LARGE SCALE GENOMIC DNA]</scope>
    <source>
        <tissue evidence="1">Muscle</tissue>
    </source>
</reference>
<evidence type="ECO:0000313" key="2">
    <source>
        <dbReference type="Proteomes" id="UP000314294"/>
    </source>
</evidence>
<accession>A0A4Z2IER7</accession>
<name>A0A4Z2IER7_9TELE</name>
<keyword evidence="2" id="KW-1185">Reference proteome</keyword>
<proteinExistence type="predicted"/>
<dbReference type="EMBL" id="SRLO01000098">
    <property type="protein sequence ID" value="TNN75944.1"/>
    <property type="molecule type" value="Genomic_DNA"/>
</dbReference>
<dbReference type="AlphaFoldDB" id="A0A4Z2IER7"/>
<dbReference type="Proteomes" id="UP000314294">
    <property type="component" value="Unassembled WGS sequence"/>
</dbReference>
<comment type="caution">
    <text evidence="1">The sequence shown here is derived from an EMBL/GenBank/DDBJ whole genome shotgun (WGS) entry which is preliminary data.</text>
</comment>
<gene>
    <name evidence="1" type="ORF">EYF80_013914</name>
</gene>
<organism evidence="1 2">
    <name type="scientific">Liparis tanakae</name>
    <name type="common">Tanaka's snailfish</name>
    <dbReference type="NCBI Taxonomy" id="230148"/>
    <lineage>
        <taxon>Eukaryota</taxon>
        <taxon>Metazoa</taxon>
        <taxon>Chordata</taxon>
        <taxon>Craniata</taxon>
        <taxon>Vertebrata</taxon>
        <taxon>Euteleostomi</taxon>
        <taxon>Actinopterygii</taxon>
        <taxon>Neopterygii</taxon>
        <taxon>Teleostei</taxon>
        <taxon>Neoteleostei</taxon>
        <taxon>Acanthomorphata</taxon>
        <taxon>Eupercaria</taxon>
        <taxon>Perciformes</taxon>
        <taxon>Cottioidei</taxon>
        <taxon>Cottales</taxon>
        <taxon>Liparidae</taxon>
        <taxon>Liparis</taxon>
    </lineage>
</organism>